<keyword evidence="3 6" id="KW-0677">Repeat</keyword>
<feature type="region of interest" description="Disordered" evidence="8">
    <location>
        <begin position="956"/>
        <end position="989"/>
    </location>
</feature>
<dbReference type="GO" id="GO:1990414">
    <property type="term" value="P:replication-born double-strand break repair via sister chromatid exchange"/>
    <property type="evidence" value="ECO:0007669"/>
    <property type="project" value="TreeGrafter"/>
</dbReference>
<dbReference type="EMBL" id="JAPDMZ010000215">
    <property type="protein sequence ID" value="KAK0545834.1"/>
    <property type="molecule type" value="Genomic_DNA"/>
</dbReference>
<evidence type="ECO:0000259" key="9">
    <source>
        <dbReference type="Pfam" id="PF12830"/>
    </source>
</evidence>
<evidence type="ECO:0000256" key="6">
    <source>
        <dbReference type="RuleBase" id="RU364107"/>
    </source>
</evidence>
<evidence type="ECO:0000256" key="3">
    <source>
        <dbReference type="ARBA" id="ARBA00022737"/>
    </source>
</evidence>
<dbReference type="Gene3D" id="1.25.10.10">
    <property type="entry name" value="Leucine-rich Repeat Variant"/>
    <property type="match status" value="2"/>
</dbReference>
<feature type="compositionally biased region" description="Basic and acidic residues" evidence="8">
    <location>
        <begin position="508"/>
        <end position="532"/>
    </location>
</feature>
<gene>
    <name evidence="10" type="primary">SCC2</name>
    <name evidence="10" type="ORF">OC846_005510</name>
</gene>
<evidence type="ECO:0000256" key="2">
    <source>
        <dbReference type="ARBA" id="ARBA00009252"/>
    </source>
</evidence>
<keyword evidence="4 6" id="KW-0539">Nucleus</keyword>
<feature type="compositionally biased region" description="Acidic residues" evidence="8">
    <location>
        <begin position="346"/>
        <end position="355"/>
    </location>
</feature>
<protein>
    <recommendedName>
        <fullName evidence="6">Sister chromatid cohesion protein</fullName>
    </recommendedName>
</protein>
<organism evidence="10 11">
    <name type="scientific">Tilletia horrida</name>
    <dbReference type="NCBI Taxonomy" id="155126"/>
    <lineage>
        <taxon>Eukaryota</taxon>
        <taxon>Fungi</taxon>
        <taxon>Dikarya</taxon>
        <taxon>Basidiomycota</taxon>
        <taxon>Ustilaginomycotina</taxon>
        <taxon>Exobasidiomycetes</taxon>
        <taxon>Tilletiales</taxon>
        <taxon>Tilletiaceae</taxon>
        <taxon>Tilletia</taxon>
    </lineage>
</organism>
<dbReference type="GO" id="GO:0010468">
    <property type="term" value="P:regulation of gene expression"/>
    <property type="evidence" value="ECO:0007669"/>
    <property type="project" value="InterPro"/>
</dbReference>
<keyword evidence="11" id="KW-1185">Reference proteome</keyword>
<dbReference type="GO" id="GO:0061775">
    <property type="term" value="F:cohesin loader activity"/>
    <property type="evidence" value="ECO:0007669"/>
    <property type="project" value="InterPro"/>
</dbReference>
<feature type="compositionally biased region" description="Polar residues" evidence="8">
    <location>
        <begin position="65"/>
        <end position="74"/>
    </location>
</feature>
<name>A0AAN6JVX1_9BASI</name>
<sequence>MPGVSGLSSMLALQRREHLFQDDPRGAPSSSSSSSMSRPQHSHRGDLPQNKHLKSALVQSPFAKRTSTAAQAQTKSKESQSQSERREVVRKPAPLSPDGSASDSSITSGIHALDRARPLITPTATSSIPADSSPPRLSSDAMQGHQLSSAKDGGGVRRLPQYTVQPVPRMRNLNSASAMSIVSPNSKFRVKGLSPRSALRARQQQQQQQHNHKVHSSNSRRSTFPPPSHALKRPKKILASATSASSFYSNAPSPAPATTSSGSVQQGKERAGPFHRSSDFTFTPASRSLPLPLSPGSPDPIDAFSSPLPARHMRALQNRARQAKQPSSDLHMLAPPKRRPDPAHDENEDEDEDDSLPILGPTRSKGHAARLVVDEPSSPSPSNRKTQALSNVAKPALPEPAANRPRKRALPTLFDTDDEDEERITAYKHSSNIHQQHTSSTHNHTSSPPKRRNQQSHSERKHERLHEGAPSAARAMEEGARREASHPRKRQRHEDKESSVKESSSARQSERELPHRAIKEKQTIKRANEIDVAKAIAKTQTPRSTLRTETHSHQPQQNKRRTHADAMQDNSNTATEKASKTTASLVAQSREKPELKAKRKAERDQRKRQEAEAKEKEKEEGLRRVQDEAKATLAERSKTRVDEPGASKPKLQKSSANGTGEGHISSRTRKRPRKPIIESTDDEDEDEETEDNDEESSEGFDDSDDDVPILKSKMQQPPSKDGKKKKAPTASNVTHPKRARKDANNDHQDSQEEGSGTEEEDRTIKQRRPRTKERWPEEEPNPVLSLLQDEEAFNAIHDLKAQPRLSAGKAKGTDKRSPVRRLLDLMTEIFDGEDGLPPTANGTSGICAESALIFRALQGHFVLRMDVLHSLVKLLKQCKDTPASALVASAAAVANTASGSGFTSADDTIMPDADGVHISSPASAPVEVEPSSIHEIDAGELGRLLRVLERTVRSADGASPFAGSNKPVASALQPKDTNSQPTSEVSSMDIDSADEAELALTKTGADNDRGNKDAHKKQNQTGGQYVELAQRIERIAAGVLASECCVEIFGVENLPSNLIAEDILSACLNALKIAVTDTIVPFVEGCADPKTASNFPLLQHFLVNLVPAPLKKGRGRAKKAKIAESTATTAITACGNQITSVFVRTYAALGALHALFNETSIQLSESVLISSVYIALGPFFAVEPDEQDAGTKSKVAGTVKDQKSASKAGNGARTAIDAVGGALAMRSLRLPALLLLRGIFARHPEQRYWIIEEVLTSLSKLAGTKKMSRQSTLRSGGSVNFLSTLLAHLVQSSAHGFRDHILSKEPVPEFMAPPSPSKHTQSSTKRRSESPANRAPQTNEGKIRTQTAMWSMSMEGPLQTASTISAFVMQRVAAGKATKSSNDAAYIVILGNLMSDLLEMLFLPEWPGAAILLTRFCIAFISTLNDPQVGPEAKGIAIDHLGAAAARLASGQVQFQAQDANIGSSTSVSKPLCFLRDIVTESGELNTESLERLQTAYVRLRNSLGRITDEGRAADSARELLEAQWVAETAAAMTKLAEDREDAVDQARDDQHALEQLIDELRLEPKKVGKDLPRSDELSPQQYKELIKTSHLVLSSSAFMVQYETLQDHLLDALERQAVSNRAKALRALSSVAAIHSEILANEDVKWAVEARLEDPSVGVREAAVGLLSRYILQRPQEIEMHFDQLVHHIYDSGVSVRKRIIRLLADIYSTVTDKKLQVQCCIRLIRCVTDEDTGVQDLAVATIAKLWFEVSLRASDSKKGKLIAVTEAEELQPIKSTSKSSTGSALNRHSDVVVMVASMIRERPSPMEEVFSRMLQQCSEADAVKLREACRELSDSMIDAIVSESPTSSPNTAESDQSGENDPKSMFSRMKTIHLLVSTLPTVLTVNRGKALLPFLQSAQTDTDMQILHLLLRVFNAALPSMSRTAVAFAQELERSLMPLINRPRFKSGSTALQELVACYVKVIKLHTHNFSMMIKMFSQCYGRLQFVADHVSVAPKMQLEATNAILIALTTLLCEHADFDELRKIHAALAPSIDLLTTSSILESVYTMLVTIYQSEDPGYKAAALQSLGLLFRSYPSLMGRDDATRTMDEVLGQGDVYQRELLLRSLLEFLNGQQQTRSEEVAASKREAAKSTHNAPVDMAQLVGDTSEFAESSVSSALLQRYLHRILDASLAVRIPSLQRTALEILKITVLQGLTHPLQCVPTLIALETSADENVRSAAFHMHSHLALKHGSILAARYLEHARVSFDFQLSIKSADHMRGFRMEERPVAALQQWYSLVVEKRQMRLDFLKAMVKVFDTGRFETACTRDDVTFARYLADNLALFDYTTNEEIMIIVGELRTILSVAGMQTYSAIDDELEEREAEVRKLSQKRKTTTEVWIEIETSRPRTRSTRPIAPPVLESSSASISHSSDMVLDKARELELARTSTILSFALILRNHLKWLYGLGETRCAKYVPGKKNSAGADKAAVRRSLPNATAAVLELSSLPGAFSSCEQTRDALLQMQAFHNAIAEEGTILEAEDDDNYD</sequence>
<feature type="compositionally biased region" description="Basic and acidic residues" evidence="8">
    <location>
        <begin position="75"/>
        <end position="90"/>
    </location>
</feature>
<dbReference type="PANTHER" id="PTHR21704:SF18">
    <property type="entry name" value="NIPPED-B-LIKE PROTEIN"/>
    <property type="match status" value="1"/>
</dbReference>
<dbReference type="Pfam" id="PF12830">
    <property type="entry name" value="Nipped-B_C"/>
    <property type="match status" value="1"/>
</dbReference>
<feature type="compositionally biased region" description="Basic and acidic residues" evidence="8">
    <location>
        <begin position="589"/>
        <end position="645"/>
    </location>
</feature>
<feature type="region of interest" description="Disordered" evidence="8">
    <location>
        <begin position="1002"/>
        <end position="1021"/>
    </location>
</feature>
<evidence type="ECO:0000256" key="8">
    <source>
        <dbReference type="SAM" id="MobiDB-lite"/>
    </source>
</evidence>
<comment type="similarity">
    <text evidence="2 6">Belongs to the SCC2/Nipped-B family.</text>
</comment>
<dbReference type="InterPro" id="IPR011989">
    <property type="entry name" value="ARM-like"/>
</dbReference>
<feature type="compositionally biased region" description="Low complexity" evidence="8">
    <location>
        <begin position="573"/>
        <end position="584"/>
    </location>
</feature>
<feature type="compositionally biased region" description="Basic and acidic residues" evidence="8">
    <location>
        <begin position="457"/>
        <end position="467"/>
    </location>
</feature>
<evidence type="ECO:0000256" key="5">
    <source>
        <dbReference type="ARBA" id="ARBA00023306"/>
    </source>
</evidence>
<keyword evidence="5 6" id="KW-0131">Cell cycle</keyword>
<feature type="region of interest" description="Disordered" evidence="8">
    <location>
        <begin position="1305"/>
        <end position="1344"/>
    </location>
</feature>
<accession>A0AAN6JVX1</accession>
<dbReference type="InterPro" id="IPR033031">
    <property type="entry name" value="Scc2/Nipped-B"/>
</dbReference>
<dbReference type="Proteomes" id="UP001176517">
    <property type="component" value="Unassembled WGS sequence"/>
</dbReference>
<dbReference type="SUPFAM" id="SSF48371">
    <property type="entry name" value="ARM repeat"/>
    <property type="match status" value="1"/>
</dbReference>
<feature type="coiled-coil region" evidence="7">
    <location>
        <begin position="2353"/>
        <end position="2380"/>
    </location>
</feature>
<feature type="compositionally biased region" description="Polar residues" evidence="8">
    <location>
        <begin position="172"/>
        <end position="186"/>
    </location>
</feature>
<feature type="compositionally biased region" description="Polar residues" evidence="8">
    <location>
        <begin position="240"/>
        <end position="250"/>
    </location>
</feature>
<comment type="caution">
    <text evidence="10">The sequence shown here is derived from an EMBL/GenBank/DDBJ whole genome shotgun (WGS) entry which is preliminary data.</text>
</comment>
<dbReference type="Pfam" id="PF12765">
    <property type="entry name" value="Cohesin_HEAT"/>
    <property type="match status" value="1"/>
</dbReference>
<evidence type="ECO:0000313" key="10">
    <source>
        <dbReference type="EMBL" id="KAK0545834.1"/>
    </source>
</evidence>
<feature type="compositionally biased region" description="Polar residues" evidence="8">
    <location>
        <begin position="1845"/>
        <end position="1861"/>
    </location>
</feature>
<dbReference type="CDD" id="cd23958">
    <property type="entry name" value="SCC2"/>
    <property type="match status" value="1"/>
</dbReference>
<feature type="region of interest" description="Disordered" evidence="8">
    <location>
        <begin position="1843"/>
        <end position="1866"/>
    </location>
</feature>
<feature type="compositionally biased region" description="Basic and acidic residues" evidence="8">
    <location>
        <begin position="14"/>
        <end position="25"/>
    </location>
</feature>
<dbReference type="GO" id="GO:0034087">
    <property type="term" value="P:establishment of mitotic sister chromatid cohesion"/>
    <property type="evidence" value="ECO:0007669"/>
    <property type="project" value="TreeGrafter"/>
</dbReference>
<dbReference type="GO" id="GO:0071169">
    <property type="term" value="P:establishment of protein localization to chromatin"/>
    <property type="evidence" value="ECO:0007669"/>
    <property type="project" value="TreeGrafter"/>
</dbReference>
<dbReference type="InterPro" id="IPR016024">
    <property type="entry name" value="ARM-type_fold"/>
</dbReference>
<evidence type="ECO:0000256" key="7">
    <source>
        <dbReference type="SAM" id="Coils"/>
    </source>
</evidence>
<dbReference type="PANTHER" id="PTHR21704">
    <property type="entry name" value="NIPPED-B-LIKE PROTEIN DELANGIN SCC2-RELATED"/>
    <property type="match status" value="1"/>
</dbReference>
<keyword evidence="7" id="KW-0175">Coiled coil</keyword>
<feature type="domain" description="Sister chromatid cohesion C-terminal" evidence="9">
    <location>
        <begin position="2158"/>
        <end position="2343"/>
    </location>
</feature>
<feature type="compositionally biased region" description="Polar residues" evidence="8">
    <location>
        <begin position="380"/>
        <end position="390"/>
    </location>
</feature>
<feature type="region of interest" description="Disordered" evidence="8">
    <location>
        <begin position="1"/>
        <end position="784"/>
    </location>
</feature>
<feature type="compositionally biased region" description="Polar residues" evidence="8">
    <location>
        <begin position="975"/>
        <end position="986"/>
    </location>
</feature>
<feature type="compositionally biased region" description="Basic and acidic residues" evidence="8">
    <location>
        <begin position="475"/>
        <end position="500"/>
    </location>
</feature>
<proteinExistence type="inferred from homology"/>
<dbReference type="GO" id="GO:0140588">
    <property type="term" value="P:chromatin looping"/>
    <property type="evidence" value="ECO:0007669"/>
    <property type="project" value="InterPro"/>
</dbReference>
<feature type="compositionally biased region" description="Basic and acidic residues" evidence="8">
    <location>
        <begin position="741"/>
        <end position="750"/>
    </location>
</feature>
<comment type="subcellular location">
    <subcellularLocation>
        <location evidence="1 6">Nucleus</location>
    </subcellularLocation>
</comment>
<dbReference type="GO" id="GO:0090694">
    <property type="term" value="C:Scc2-Scc4 cohesin loading complex"/>
    <property type="evidence" value="ECO:0007669"/>
    <property type="project" value="TreeGrafter"/>
</dbReference>
<feature type="compositionally biased region" description="Acidic residues" evidence="8">
    <location>
        <begin position="679"/>
        <end position="707"/>
    </location>
</feature>
<dbReference type="InterPro" id="IPR026003">
    <property type="entry name" value="Cohesin_HEAT"/>
</dbReference>
<feature type="compositionally biased region" description="Polar residues" evidence="8">
    <location>
        <begin position="99"/>
        <end position="108"/>
    </location>
</feature>
<feature type="compositionally biased region" description="Acidic residues" evidence="8">
    <location>
        <begin position="751"/>
        <end position="761"/>
    </location>
</feature>
<evidence type="ECO:0000313" key="11">
    <source>
        <dbReference type="Proteomes" id="UP001176517"/>
    </source>
</evidence>
<feature type="compositionally biased region" description="Basic and acidic residues" evidence="8">
    <location>
        <begin position="267"/>
        <end position="278"/>
    </location>
</feature>
<dbReference type="GO" id="GO:0003682">
    <property type="term" value="F:chromatin binding"/>
    <property type="evidence" value="ECO:0007669"/>
    <property type="project" value="TreeGrafter"/>
</dbReference>
<dbReference type="InterPro" id="IPR024986">
    <property type="entry name" value="Nipped-B_C"/>
</dbReference>
<feature type="compositionally biased region" description="Low complexity" evidence="8">
    <location>
        <begin position="434"/>
        <end position="447"/>
    </location>
</feature>
<evidence type="ECO:0000256" key="4">
    <source>
        <dbReference type="ARBA" id="ARBA00023242"/>
    </source>
</evidence>
<reference evidence="10" key="1">
    <citation type="journal article" date="2023" name="PhytoFront">
        <title>Draft Genome Resources of Seven Strains of Tilletia horrida, Causal Agent of Kernel Smut of Rice.</title>
        <authorList>
            <person name="Khanal S."/>
            <person name="Antony Babu S."/>
            <person name="Zhou X.G."/>
        </authorList>
    </citation>
    <scope>NUCLEOTIDE SEQUENCE</scope>
    <source>
        <strain evidence="10">TX6</strain>
    </source>
</reference>
<evidence type="ECO:0000256" key="1">
    <source>
        <dbReference type="ARBA" id="ARBA00004123"/>
    </source>
</evidence>
<feature type="compositionally biased region" description="Polar residues" evidence="8">
    <location>
        <begin position="1335"/>
        <end position="1344"/>
    </location>
</feature>
<feature type="region of interest" description="Disordered" evidence="8">
    <location>
        <begin position="905"/>
        <end position="933"/>
    </location>
</feature>